<dbReference type="PROSITE" id="PS00507">
    <property type="entry name" value="NI_HGENASE_L_1"/>
    <property type="match status" value="1"/>
</dbReference>
<feature type="binding site" evidence="8">
    <location>
        <position position="452"/>
    </location>
    <ligand>
        <name>Fe cation</name>
        <dbReference type="ChEBI" id="CHEBI:24875"/>
    </ligand>
</feature>
<feature type="binding site" evidence="8">
    <location>
        <position position="401"/>
    </location>
    <ligand>
        <name>Mg(2+)</name>
        <dbReference type="ChEBI" id="CHEBI:18420"/>
    </ligand>
</feature>
<dbReference type="GO" id="GO:0016829">
    <property type="term" value="F:lyase activity"/>
    <property type="evidence" value="ECO:0007669"/>
    <property type="project" value="UniProtKB-KW"/>
</dbReference>
<comment type="caution">
    <text evidence="10">The sequence shown here is derived from an EMBL/GenBank/DDBJ whole genome shotgun (WGS) entry which is preliminary data.</text>
</comment>
<dbReference type="GO" id="GO:0016151">
    <property type="term" value="F:nickel cation binding"/>
    <property type="evidence" value="ECO:0007669"/>
    <property type="project" value="InterPro"/>
</dbReference>
<protein>
    <submittedName>
        <fullName evidence="10">Hyaluronate lyase</fullName>
    </submittedName>
</protein>
<sequence length="460" mass="51318">MNRQIIINPITRANNTGHVEVTIADGKVVDCRCSALFFRGFEIILRGRDPRDAPYFTQRICGICATAHATAAAFALEELAGVVPPKNGNLLRNLILGADFLQNHLRHFYLLELPDYVRGPDKPPFQPRYRRDYRLLPEAETTLREHYFEAADVSRVAHEVVTALGGKAPFPHGILAGGSTVPPDGAVILDLQAKLRVITRFVREKMVPDAQTIAAAYPEYYELGKRPLRLLGYGCFPVDPERKQFYLSGGVVEETGIRRVDRALIAEHLCHAYFEEQGKPQAPDTAVTRPDPGKPGAYSWIKAPRYEQKAFEGGPLARMWVAGRYRRGVSAMDRLLARVMESEMLCGLMERWLEKLEPGEPVFSTFDVPKTGEGLGLTDSMRGPLLHYLRLEGGRISRYEIITPSAWNFSPRDEGEQPGPAEEALVGTPIADPQEPIEVGRIIRSFDPCYACATHIIQKG</sequence>
<evidence type="ECO:0000256" key="3">
    <source>
        <dbReference type="ARBA" id="ARBA00009292"/>
    </source>
</evidence>
<keyword evidence="8" id="KW-0408">Iron</keyword>
<feature type="binding site" evidence="8">
    <location>
        <position position="42"/>
    </location>
    <ligand>
        <name>Mg(2+)</name>
        <dbReference type="ChEBI" id="CHEBI:18420"/>
    </ligand>
</feature>
<dbReference type="PANTHER" id="PTHR42958:SF2">
    <property type="entry name" value="UPTAKE HYDROGENASE LARGE SUBUNIT"/>
    <property type="match status" value="1"/>
</dbReference>
<evidence type="ECO:0000313" key="10">
    <source>
        <dbReference type="EMBL" id="HEL65119.1"/>
    </source>
</evidence>
<comment type="similarity">
    <text evidence="3">Belongs to the [NiFe]/[NiFeSe] hydrogenase large subunit family.</text>
</comment>
<feature type="binding site" evidence="8">
    <location>
        <position position="455"/>
    </location>
    <ligand>
        <name>Mg(2+)</name>
        <dbReference type="ChEBI" id="CHEBI:18420"/>
    </ligand>
</feature>
<dbReference type="AlphaFoldDB" id="A0A7C2IPX5"/>
<dbReference type="InterPro" id="IPR029014">
    <property type="entry name" value="NiFe-Hase_large"/>
</dbReference>
<keyword evidence="6 8" id="KW-0479">Metal-binding</keyword>
<keyword evidence="5 8" id="KW-0533">Nickel</keyword>
<reference evidence="10" key="1">
    <citation type="journal article" date="2020" name="mSystems">
        <title>Genome- and Community-Level Interaction Insights into Carbon Utilization and Element Cycling Functions of Hydrothermarchaeota in Hydrothermal Sediment.</title>
        <authorList>
            <person name="Zhou Z."/>
            <person name="Liu Y."/>
            <person name="Xu W."/>
            <person name="Pan J."/>
            <person name="Luo Z.H."/>
            <person name="Li M."/>
        </authorList>
    </citation>
    <scope>NUCLEOTIDE SEQUENCE [LARGE SCALE GENOMIC DNA]</scope>
    <source>
        <strain evidence="10">SpSt-300</strain>
    </source>
</reference>
<evidence type="ECO:0000256" key="7">
    <source>
        <dbReference type="ARBA" id="ARBA00023002"/>
    </source>
</evidence>
<name>A0A7C2IPX5_9THEO</name>
<dbReference type="Pfam" id="PF00374">
    <property type="entry name" value="NiFeSe_Hases"/>
    <property type="match status" value="3"/>
</dbReference>
<dbReference type="InterPro" id="IPR050867">
    <property type="entry name" value="NiFe/NiFeSe_hydrgnase_LSU"/>
</dbReference>
<dbReference type="InterPro" id="IPR018194">
    <property type="entry name" value="Ni-dep_hyd_lsu_Ni_BS"/>
</dbReference>
<dbReference type="Gene3D" id="1.10.645.10">
    <property type="entry name" value="Cytochrome-c3 Hydrogenase, chain B"/>
    <property type="match status" value="1"/>
</dbReference>
<accession>A0A7C2IPX5</accession>
<dbReference type="GO" id="GO:0030313">
    <property type="term" value="C:cell envelope"/>
    <property type="evidence" value="ECO:0007669"/>
    <property type="project" value="UniProtKB-SubCell"/>
</dbReference>
<dbReference type="InterPro" id="IPR001501">
    <property type="entry name" value="Ni-dep_hyd_lsu"/>
</dbReference>
<comment type="subunit">
    <text evidence="4">Heterodimer of a large and a small subunit.</text>
</comment>
<feature type="region of interest" description="Disordered" evidence="9">
    <location>
        <begin position="409"/>
        <end position="428"/>
    </location>
</feature>
<dbReference type="SUPFAM" id="SSF56762">
    <property type="entry name" value="HydB/Nqo4-like"/>
    <property type="match status" value="1"/>
</dbReference>
<evidence type="ECO:0000256" key="1">
    <source>
        <dbReference type="ARBA" id="ARBA00001967"/>
    </source>
</evidence>
<evidence type="ECO:0000256" key="5">
    <source>
        <dbReference type="ARBA" id="ARBA00022596"/>
    </source>
</evidence>
<dbReference type="EMBL" id="DSMU01000021">
    <property type="protein sequence ID" value="HEL65119.1"/>
    <property type="molecule type" value="Genomic_DNA"/>
</dbReference>
<comment type="cofactor">
    <cofactor evidence="8">
        <name>Fe cation</name>
        <dbReference type="ChEBI" id="CHEBI:24875"/>
    </cofactor>
</comment>
<feature type="binding site" evidence="8">
    <location>
        <position position="64"/>
    </location>
    <ligand>
        <name>Fe cation</name>
        <dbReference type="ChEBI" id="CHEBI:24875"/>
    </ligand>
</feature>
<evidence type="ECO:0000256" key="6">
    <source>
        <dbReference type="ARBA" id="ARBA00022723"/>
    </source>
</evidence>
<dbReference type="GO" id="GO:0008901">
    <property type="term" value="F:ferredoxin hydrogenase activity"/>
    <property type="evidence" value="ECO:0007669"/>
    <property type="project" value="InterPro"/>
</dbReference>
<proteinExistence type="inferred from homology"/>
<evidence type="ECO:0000256" key="2">
    <source>
        <dbReference type="ARBA" id="ARBA00004196"/>
    </source>
</evidence>
<feature type="binding site" evidence="8">
    <location>
        <position position="64"/>
    </location>
    <ligand>
        <name>Ni(2+)</name>
        <dbReference type="ChEBI" id="CHEBI:49786"/>
    </ligand>
</feature>
<gene>
    <name evidence="10" type="ORF">ENQ34_00340</name>
</gene>
<evidence type="ECO:0000256" key="8">
    <source>
        <dbReference type="PIRSR" id="PIRSR601501-1"/>
    </source>
</evidence>
<organism evidence="10">
    <name type="scientific">Ammonifex degensii</name>
    <dbReference type="NCBI Taxonomy" id="42838"/>
    <lineage>
        <taxon>Bacteria</taxon>
        <taxon>Bacillati</taxon>
        <taxon>Bacillota</taxon>
        <taxon>Clostridia</taxon>
        <taxon>Thermoanaerobacterales</taxon>
        <taxon>Thermoanaerobacteraceae</taxon>
        <taxon>Ammonifex</taxon>
    </lineage>
</organism>
<keyword evidence="8" id="KW-0460">Magnesium</keyword>
<feature type="binding site" evidence="8">
    <location>
        <position position="449"/>
    </location>
    <ligand>
        <name>Ni(2+)</name>
        <dbReference type="ChEBI" id="CHEBI:49786"/>
    </ligand>
</feature>
<evidence type="ECO:0000256" key="9">
    <source>
        <dbReference type="SAM" id="MobiDB-lite"/>
    </source>
</evidence>
<comment type="subcellular location">
    <subcellularLocation>
        <location evidence="2">Cell envelope</location>
    </subcellularLocation>
</comment>
<dbReference type="PANTHER" id="PTHR42958">
    <property type="entry name" value="HYDROGENASE-2 LARGE CHAIN"/>
    <property type="match status" value="1"/>
</dbReference>
<keyword evidence="10" id="KW-0456">Lyase</keyword>
<keyword evidence="7" id="KW-0560">Oxidoreductase</keyword>
<feature type="binding site" evidence="8">
    <location>
        <position position="61"/>
    </location>
    <ligand>
        <name>Ni(2+)</name>
        <dbReference type="ChEBI" id="CHEBI:49786"/>
    </ligand>
</feature>
<evidence type="ECO:0000256" key="4">
    <source>
        <dbReference type="ARBA" id="ARBA00011771"/>
    </source>
</evidence>
<comment type="cofactor">
    <cofactor evidence="1 8">
        <name>Ni(2+)</name>
        <dbReference type="ChEBI" id="CHEBI:49786"/>
    </cofactor>
</comment>